<feature type="transmembrane region" description="Helical" evidence="7">
    <location>
        <begin position="35"/>
        <end position="53"/>
    </location>
</feature>
<keyword evidence="5 7" id="KW-0472">Membrane</keyword>
<evidence type="ECO:0000313" key="10">
    <source>
        <dbReference type="Proteomes" id="UP000664534"/>
    </source>
</evidence>
<evidence type="ECO:0000256" key="1">
    <source>
        <dbReference type="ARBA" id="ARBA00004141"/>
    </source>
</evidence>
<keyword evidence="10" id="KW-1185">Reference proteome</keyword>
<comment type="similarity">
    <text evidence="2">Belongs to the PA-phosphatase related phosphoesterase family.</text>
</comment>
<evidence type="ECO:0000256" key="7">
    <source>
        <dbReference type="SAM" id="Phobius"/>
    </source>
</evidence>
<dbReference type="GO" id="GO:0046839">
    <property type="term" value="P:phospholipid dephosphorylation"/>
    <property type="evidence" value="ECO:0007669"/>
    <property type="project" value="TreeGrafter"/>
</dbReference>
<feature type="region of interest" description="Disordered" evidence="6">
    <location>
        <begin position="238"/>
        <end position="257"/>
    </location>
</feature>
<name>A0A8H3F2G1_9LECA</name>
<dbReference type="InterPro" id="IPR000326">
    <property type="entry name" value="PAP2/HPO"/>
</dbReference>
<dbReference type="GO" id="GO:0008195">
    <property type="term" value="F:phosphatidate phosphatase activity"/>
    <property type="evidence" value="ECO:0007669"/>
    <property type="project" value="TreeGrafter"/>
</dbReference>
<evidence type="ECO:0000259" key="8">
    <source>
        <dbReference type="Pfam" id="PF01569"/>
    </source>
</evidence>
<dbReference type="InterPro" id="IPR036938">
    <property type="entry name" value="PAP2/HPO_sf"/>
</dbReference>
<evidence type="ECO:0000256" key="5">
    <source>
        <dbReference type="ARBA" id="ARBA00023136"/>
    </source>
</evidence>
<dbReference type="PANTHER" id="PTHR10165">
    <property type="entry name" value="LIPID PHOSPHATE PHOSPHATASE"/>
    <property type="match status" value="1"/>
</dbReference>
<keyword evidence="4 7" id="KW-1133">Transmembrane helix</keyword>
<dbReference type="SUPFAM" id="SSF48317">
    <property type="entry name" value="Acid phosphatase/Vanadium-dependent haloperoxidase"/>
    <property type="match status" value="1"/>
</dbReference>
<dbReference type="GO" id="GO:0016020">
    <property type="term" value="C:membrane"/>
    <property type="evidence" value="ECO:0007669"/>
    <property type="project" value="UniProtKB-SubCell"/>
</dbReference>
<gene>
    <name evidence="9" type="ORF">IMSHALPRED_000926</name>
</gene>
<evidence type="ECO:0000256" key="3">
    <source>
        <dbReference type="ARBA" id="ARBA00022692"/>
    </source>
</evidence>
<evidence type="ECO:0000256" key="6">
    <source>
        <dbReference type="SAM" id="MobiDB-lite"/>
    </source>
</evidence>
<dbReference type="Proteomes" id="UP000664534">
    <property type="component" value="Unassembled WGS sequence"/>
</dbReference>
<dbReference type="Gene3D" id="1.20.144.10">
    <property type="entry name" value="Phosphatidic acid phosphatase type 2/haloperoxidase"/>
    <property type="match status" value="1"/>
</dbReference>
<dbReference type="Pfam" id="PF01569">
    <property type="entry name" value="PAP2"/>
    <property type="match status" value="1"/>
</dbReference>
<feature type="transmembrane region" description="Helical" evidence="7">
    <location>
        <begin position="65"/>
        <end position="87"/>
    </location>
</feature>
<dbReference type="AlphaFoldDB" id="A0A8H3F2G1"/>
<comment type="subcellular location">
    <subcellularLocation>
        <location evidence="1">Membrane</location>
        <topology evidence="1">Multi-pass membrane protein</topology>
    </subcellularLocation>
</comment>
<feature type="domain" description="Phosphatidic acid phosphatase type 2/haloperoxidase" evidence="8">
    <location>
        <begin position="21"/>
        <end position="116"/>
    </location>
</feature>
<organism evidence="9 10">
    <name type="scientific">Imshaugia aleurites</name>
    <dbReference type="NCBI Taxonomy" id="172621"/>
    <lineage>
        <taxon>Eukaryota</taxon>
        <taxon>Fungi</taxon>
        <taxon>Dikarya</taxon>
        <taxon>Ascomycota</taxon>
        <taxon>Pezizomycotina</taxon>
        <taxon>Lecanoromycetes</taxon>
        <taxon>OSLEUM clade</taxon>
        <taxon>Lecanoromycetidae</taxon>
        <taxon>Lecanorales</taxon>
        <taxon>Lecanorineae</taxon>
        <taxon>Parmeliaceae</taxon>
        <taxon>Imshaugia</taxon>
    </lineage>
</organism>
<keyword evidence="3 7" id="KW-0812">Transmembrane</keyword>
<sequence>MDRNDPSPYRKYITPKGCTTKGNDLLLAMQSFPSGHTAESFFVGTFLALYLNAKLKGFSDYHTGFWKLLAVMLPLFGACYIAGTLVIDRNHHVHDILLSAPWGVLVAFLAYRSHYASVFNYRTNHLPLPWSGSRQSLRPTIPAPETGHGDNLTAVTWPRKPVEHSFDGNSQQATGLGLDGAADRLRRPRNISRGRLRQNVFPPPVPLMEDRTGAIVPNSEGEFELRDAVEVDRFTTRRNVSAAEPSTARATGHELDLEGQRQRRWTLESGEEMG</sequence>
<dbReference type="PANTHER" id="PTHR10165:SF84">
    <property type="entry name" value="PHOSPHATIDIC ACID PHOSPHATASE BETA"/>
    <property type="match status" value="1"/>
</dbReference>
<dbReference type="GO" id="GO:0006644">
    <property type="term" value="P:phospholipid metabolic process"/>
    <property type="evidence" value="ECO:0007669"/>
    <property type="project" value="InterPro"/>
</dbReference>
<comment type="caution">
    <text evidence="9">The sequence shown here is derived from an EMBL/GenBank/DDBJ whole genome shotgun (WGS) entry which is preliminary data.</text>
</comment>
<dbReference type="EMBL" id="CAJPDT010000011">
    <property type="protein sequence ID" value="CAF9913146.1"/>
    <property type="molecule type" value="Genomic_DNA"/>
</dbReference>
<reference evidence="9" key="1">
    <citation type="submission" date="2021-03" db="EMBL/GenBank/DDBJ databases">
        <authorList>
            <person name="Tagirdzhanova G."/>
        </authorList>
    </citation>
    <scope>NUCLEOTIDE SEQUENCE</scope>
</reference>
<dbReference type="InterPro" id="IPR043216">
    <property type="entry name" value="PAP-like"/>
</dbReference>
<feature type="transmembrane region" description="Helical" evidence="7">
    <location>
        <begin position="93"/>
        <end position="111"/>
    </location>
</feature>
<proteinExistence type="inferred from homology"/>
<evidence type="ECO:0000256" key="2">
    <source>
        <dbReference type="ARBA" id="ARBA00008816"/>
    </source>
</evidence>
<accession>A0A8H3F2G1</accession>
<evidence type="ECO:0000313" key="9">
    <source>
        <dbReference type="EMBL" id="CAF9913146.1"/>
    </source>
</evidence>
<evidence type="ECO:0000256" key="4">
    <source>
        <dbReference type="ARBA" id="ARBA00022989"/>
    </source>
</evidence>
<protein>
    <recommendedName>
        <fullName evidence="8">Phosphatidic acid phosphatase type 2/haloperoxidase domain-containing protein</fullName>
    </recommendedName>
</protein>
<dbReference type="OrthoDB" id="10030083at2759"/>